<proteinExistence type="predicted"/>
<evidence type="ECO:0000313" key="1">
    <source>
        <dbReference type="EMBL" id="GFY24853.1"/>
    </source>
</evidence>
<accession>A0A8X6VYK7</accession>
<dbReference type="Proteomes" id="UP000887159">
    <property type="component" value="Unassembled WGS sequence"/>
</dbReference>
<keyword evidence="1" id="KW-0548">Nucleotidyltransferase</keyword>
<sequence>MDLVILNHGQVTRATFELATVGLIKKHLERAEAVAHFRLTIGHDFLGVYLHWLGVTAKVACPLCGNARMDGDHLFQCTRLDEYPADDIVSRYWESNCQEAKHGIGK</sequence>
<dbReference type="AlphaFoldDB" id="A0A8X6VYK7"/>
<name>A0A8X6VYK7_TRICX</name>
<keyword evidence="1" id="KW-0695">RNA-directed DNA polymerase</keyword>
<keyword evidence="1" id="KW-0808">Transferase</keyword>
<protein>
    <submittedName>
        <fullName evidence="1">Reverse transcriptase</fullName>
    </submittedName>
</protein>
<dbReference type="GO" id="GO:0003964">
    <property type="term" value="F:RNA-directed DNA polymerase activity"/>
    <property type="evidence" value="ECO:0007669"/>
    <property type="project" value="UniProtKB-KW"/>
</dbReference>
<evidence type="ECO:0000313" key="2">
    <source>
        <dbReference type="Proteomes" id="UP000887159"/>
    </source>
</evidence>
<reference evidence="1" key="1">
    <citation type="submission" date="2020-08" db="EMBL/GenBank/DDBJ databases">
        <title>Multicomponent nature underlies the extraordinary mechanical properties of spider dragline silk.</title>
        <authorList>
            <person name="Kono N."/>
            <person name="Nakamura H."/>
            <person name="Mori M."/>
            <person name="Yoshida Y."/>
            <person name="Ohtoshi R."/>
            <person name="Malay A.D."/>
            <person name="Moran D.A.P."/>
            <person name="Tomita M."/>
            <person name="Numata K."/>
            <person name="Arakawa K."/>
        </authorList>
    </citation>
    <scope>NUCLEOTIDE SEQUENCE</scope>
</reference>
<comment type="caution">
    <text evidence="1">The sequence shown here is derived from an EMBL/GenBank/DDBJ whole genome shotgun (WGS) entry which is preliminary data.</text>
</comment>
<gene>
    <name evidence="1" type="primary">RF55_23213</name>
    <name evidence="1" type="ORF">TNCV_2690441</name>
</gene>
<keyword evidence="2" id="KW-1185">Reference proteome</keyword>
<dbReference type="EMBL" id="BMAU01021370">
    <property type="protein sequence ID" value="GFY24853.1"/>
    <property type="molecule type" value="Genomic_DNA"/>
</dbReference>
<organism evidence="1 2">
    <name type="scientific">Trichonephila clavipes</name>
    <name type="common">Golden silk orbweaver</name>
    <name type="synonym">Nephila clavipes</name>
    <dbReference type="NCBI Taxonomy" id="2585209"/>
    <lineage>
        <taxon>Eukaryota</taxon>
        <taxon>Metazoa</taxon>
        <taxon>Ecdysozoa</taxon>
        <taxon>Arthropoda</taxon>
        <taxon>Chelicerata</taxon>
        <taxon>Arachnida</taxon>
        <taxon>Araneae</taxon>
        <taxon>Araneomorphae</taxon>
        <taxon>Entelegynae</taxon>
        <taxon>Araneoidea</taxon>
        <taxon>Nephilidae</taxon>
        <taxon>Trichonephila</taxon>
    </lineage>
</organism>